<organism evidence="2 3">
    <name type="scientific">Ephemerocybe angulata</name>
    <dbReference type="NCBI Taxonomy" id="980116"/>
    <lineage>
        <taxon>Eukaryota</taxon>
        <taxon>Fungi</taxon>
        <taxon>Dikarya</taxon>
        <taxon>Basidiomycota</taxon>
        <taxon>Agaricomycotina</taxon>
        <taxon>Agaricomycetes</taxon>
        <taxon>Agaricomycetidae</taxon>
        <taxon>Agaricales</taxon>
        <taxon>Agaricineae</taxon>
        <taxon>Psathyrellaceae</taxon>
        <taxon>Ephemerocybe</taxon>
    </lineage>
</organism>
<feature type="compositionally biased region" description="Polar residues" evidence="1">
    <location>
        <begin position="69"/>
        <end position="86"/>
    </location>
</feature>
<dbReference type="Proteomes" id="UP000541558">
    <property type="component" value="Unassembled WGS sequence"/>
</dbReference>
<feature type="compositionally biased region" description="Polar residues" evidence="1">
    <location>
        <begin position="704"/>
        <end position="722"/>
    </location>
</feature>
<feature type="compositionally biased region" description="Pro residues" evidence="1">
    <location>
        <begin position="180"/>
        <end position="189"/>
    </location>
</feature>
<evidence type="ECO:0000313" key="3">
    <source>
        <dbReference type="Proteomes" id="UP000541558"/>
    </source>
</evidence>
<gene>
    <name evidence="2" type="ORF">D9611_005691</name>
</gene>
<feature type="region of interest" description="Disordered" evidence="1">
    <location>
        <begin position="431"/>
        <end position="532"/>
    </location>
</feature>
<dbReference type="AlphaFoldDB" id="A0A8H5BI45"/>
<feature type="region of interest" description="Disordered" evidence="1">
    <location>
        <begin position="123"/>
        <end position="354"/>
    </location>
</feature>
<feature type="compositionally biased region" description="Low complexity" evidence="1">
    <location>
        <begin position="285"/>
        <end position="307"/>
    </location>
</feature>
<evidence type="ECO:0000256" key="1">
    <source>
        <dbReference type="SAM" id="MobiDB-lite"/>
    </source>
</evidence>
<feature type="compositionally biased region" description="Acidic residues" evidence="1">
    <location>
        <begin position="802"/>
        <end position="821"/>
    </location>
</feature>
<feature type="region of interest" description="Disordered" evidence="1">
    <location>
        <begin position="561"/>
        <end position="763"/>
    </location>
</feature>
<feature type="compositionally biased region" description="Polar residues" evidence="1">
    <location>
        <begin position="141"/>
        <end position="150"/>
    </location>
</feature>
<comment type="caution">
    <text evidence="2">The sequence shown here is derived from an EMBL/GenBank/DDBJ whole genome shotgun (WGS) entry which is preliminary data.</text>
</comment>
<feature type="region of interest" description="Disordered" evidence="1">
    <location>
        <begin position="20"/>
        <end position="104"/>
    </location>
</feature>
<feature type="compositionally biased region" description="Low complexity" evidence="1">
    <location>
        <begin position="436"/>
        <end position="447"/>
    </location>
</feature>
<feature type="compositionally biased region" description="Basic and acidic residues" evidence="1">
    <location>
        <begin position="452"/>
        <end position="461"/>
    </location>
</feature>
<feature type="compositionally biased region" description="Polar residues" evidence="1">
    <location>
        <begin position="643"/>
        <end position="680"/>
    </location>
</feature>
<feature type="compositionally biased region" description="Low complexity" evidence="1">
    <location>
        <begin position="723"/>
        <end position="737"/>
    </location>
</feature>
<feature type="compositionally biased region" description="Basic residues" evidence="1">
    <location>
        <begin position="33"/>
        <end position="50"/>
    </location>
</feature>
<feature type="compositionally biased region" description="Polar residues" evidence="1">
    <location>
        <begin position="605"/>
        <end position="630"/>
    </location>
</feature>
<protein>
    <submittedName>
        <fullName evidence="2">Uncharacterized protein</fullName>
    </submittedName>
</protein>
<feature type="compositionally biased region" description="Basic and acidic residues" evidence="1">
    <location>
        <begin position="20"/>
        <end position="32"/>
    </location>
</feature>
<name>A0A8H5BI45_9AGAR</name>
<dbReference type="OrthoDB" id="3195323at2759"/>
<dbReference type="EMBL" id="JAACJK010000166">
    <property type="protein sequence ID" value="KAF5323478.1"/>
    <property type="molecule type" value="Genomic_DNA"/>
</dbReference>
<feature type="compositionally biased region" description="Polar residues" evidence="1">
    <location>
        <begin position="205"/>
        <end position="215"/>
    </location>
</feature>
<keyword evidence="3" id="KW-1185">Reference proteome</keyword>
<feature type="compositionally biased region" description="Basic and acidic residues" evidence="1">
    <location>
        <begin position="87"/>
        <end position="102"/>
    </location>
</feature>
<feature type="compositionally biased region" description="Polar residues" evidence="1">
    <location>
        <begin position="839"/>
        <end position="855"/>
    </location>
</feature>
<feature type="compositionally biased region" description="Polar residues" evidence="1">
    <location>
        <begin position="511"/>
        <end position="524"/>
    </location>
</feature>
<feature type="compositionally biased region" description="Pro residues" evidence="1">
    <location>
        <begin position="317"/>
        <end position="329"/>
    </location>
</feature>
<reference evidence="2 3" key="1">
    <citation type="journal article" date="2020" name="ISME J.">
        <title>Uncovering the hidden diversity of litter-decomposition mechanisms in mushroom-forming fungi.</title>
        <authorList>
            <person name="Floudas D."/>
            <person name="Bentzer J."/>
            <person name="Ahren D."/>
            <person name="Johansson T."/>
            <person name="Persson P."/>
            <person name="Tunlid A."/>
        </authorList>
    </citation>
    <scope>NUCLEOTIDE SEQUENCE [LARGE SCALE GENOMIC DNA]</scope>
    <source>
        <strain evidence="2 3">CBS 175.51</strain>
    </source>
</reference>
<feature type="region of interest" description="Disordered" evidence="1">
    <location>
        <begin position="802"/>
        <end position="855"/>
    </location>
</feature>
<feature type="compositionally biased region" description="Low complexity" evidence="1">
    <location>
        <begin position="216"/>
        <end position="229"/>
    </location>
</feature>
<sequence length="871" mass="94174">MAAAFDNSSRSWWSMAKAHNDGAPEYHSEKPKPKSKSLHSLFGRKSKKHCPTLAIEDPPLPIQPIPSEYAQSFNNRPLSKSVSSTRSRNDSLEPRTPSDFHHNHNIARHSLLTLSDTDPFASGRSVGIASPQLPSDPTRLSAYSNTSSTEQHQRKNVESVPFQRASYASSSYSQNHAPESPVPLSPVPPIANGFHGKLLTKRSDTALNGNRARQPSSSTSSGTTSGISSNMPSRPPTRPRGLTDIGAAQKSGFFVDKQSSASSLTTSSAKSSDSRPPPTRPPSSRRPSNASSGSRVPPVSSPRVVIRQASIQGLSQPAPPPTQRLPAPPAHSHAGNDIPEMSSSKLRRERSNSTLGSKISFASVLSTEVFPSPPPVATHIRPRRVSDRSVFKPGVSDIDKTNTVDWKPSFSPLTPPMTLKKALSHQSLIKRGPLFSTPSSSTTPTSPQLGRDQNREKEKASHKLRIFPHSKTPVPPIPPKHSDISGSTIADSSPHEPKRTSVSSVRKRLFSGSSLRRPSTSHSTAGGDEDTQSVFSVKSEQDLYINTSFFKPWITTKPSHPSFWDQASPDTVPPSPARSTTEPVIPPTSPTLGRYELTREAPPISFSSPTLTSGSRQRGFSMRSTSTVASTECDGESVMSKLSPRSQSSNPPRFQRSNTITTSPHGTNTNQSSYGSSTYINPIGRPRTATISSITPRKAPERPSTAQPALNSGAMSCTATAQSSLPPTGSSPTLITSLPPPPRRTRRQPLITQPEDPPPPEPVVIALPPPPSIPARAPRAKMTFEKILLKRSIMRKPSFLEISDDDDDDLEYNNVDDEEDVIQLFDDPTDREREGRFSGPNSASSSTRPPLSAASSFLDFARDSFDTTRGD</sequence>
<accession>A0A8H5BI45</accession>
<evidence type="ECO:0000313" key="2">
    <source>
        <dbReference type="EMBL" id="KAF5323478.1"/>
    </source>
</evidence>
<proteinExistence type="predicted"/>
<feature type="compositionally biased region" description="Low complexity" evidence="1">
    <location>
        <begin position="256"/>
        <end position="271"/>
    </location>
</feature>